<protein>
    <submittedName>
        <fullName evidence="1">Uncharacterized protein</fullName>
    </submittedName>
</protein>
<gene>
    <name evidence="1" type="ORF">T12_11361</name>
</gene>
<evidence type="ECO:0000313" key="1">
    <source>
        <dbReference type="EMBL" id="KRY23952.1"/>
    </source>
</evidence>
<proteinExistence type="predicted"/>
<organism evidence="1 2">
    <name type="scientific">Trichinella patagoniensis</name>
    <dbReference type="NCBI Taxonomy" id="990121"/>
    <lineage>
        <taxon>Eukaryota</taxon>
        <taxon>Metazoa</taxon>
        <taxon>Ecdysozoa</taxon>
        <taxon>Nematoda</taxon>
        <taxon>Enoplea</taxon>
        <taxon>Dorylaimia</taxon>
        <taxon>Trichinellida</taxon>
        <taxon>Trichinellidae</taxon>
        <taxon>Trichinella</taxon>
    </lineage>
</organism>
<keyword evidence="2" id="KW-1185">Reference proteome</keyword>
<reference evidence="1 2" key="1">
    <citation type="submission" date="2015-01" db="EMBL/GenBank/DDBJ databases">
        <title>Evolution of Trichinella species and genotypes.</title>
        <authorList>
            <person name="Korhonen P.K."/>
            <person name="Edoardo P."/>
            <person name="Giuseppe L.R."/>
            <person name="Gasser R.B."/>
        </authorList>
    </citation>
    <scope>NUCLEOTIDE SEQUENCE [LARGE SCALE GENOMIC DNA]</scope>
    <source>
        <strain evidence="1">ISS2496</strain>
    </source>
</reference>
<comment type="caution">
    <text evidence="1">The sequence shown here is derived from an EMBL/GenBank/DDBJ whole genome shotgun (WGS) entry which is preliminary data.</text>
</comment>
<dbReference type="Proteomes" id="UP000054783">
    <property type="component" value="Unassembled WGS sequence"/>
</dbReference>
<feature type="non-terminal residue" evidence="1">
    <location>
        <position position="1"/>
    </location>
</feature>
<dbReference type="EMBL" id="JYDQ01000001">
    <property type="protein sequence ID" value="KRY23952.1"/>
    <property type="molecule type" value="Genomic_DNA"/>
</dbReference>
<dbReference type="AlphaFoldDB" id="A0A0V1AGK6"/>
<accession>A0A0V1AGK6</accession>
<evidence type="ECO:0000313" key="2">
    <source>
        <dbReference type="Proteomes" id="UP000054783"/>
    </source>
</evidence>
<name>A0A0V1AGK6_9BILA</name>
<sequence length="59" mass="6934">LSAFAFMLKLRNIVLCCYYCFEVIFKIVWCWMKRLPNGTIVLADSIGNNLSYVIYCIIF</sequence>